<name>A0A975XUH9_9RHOO</name>
<dbReference type="PROSITE" id="PS00622">
    <property type="entry name" value="HTH_LUXR_1"/>
    <property type="match status" value="1"/>
</dbReference>
<dbReference type="Pfam" id="PF00196">
    <property type="entry name" value="GerE"/>
    <property type="match status" value="1"/>
</dbReference>
<dbReference type="GO" id="GO:0003677">
    <property type="term" value="F:DNA binding"/>
    <property type="evidence" value="ECO:0007669"/>
    <property type="project" value="UniProtKB-KW"/>
</dbReference>
<sequence>MSISVLIADDHALIRVGIRQLLVTTPDIRVSGEVSDGDEVFGAVEKNAPDLLVMDVSMPGCHGEQLVSALGRRFPALPILILSIYKEHPIVQGLFQSGIKGYVTKDAEPEVLIEAIRKVASGGHFIDPKLVDVVISGYANPSPMLHESLSAREREIFQLLVDGVSVSEVANVLNISIKTVSTHKARIQKKLQVASTVEMVHYAVRHHLGNGQY</sequence>
<dbReference type="RefSeq" id="WP_216128405.1">
    <property type="nucleotide sequence ID" value="NZ_CP064782.1"/>
</dbReference>
<gene>
    <name evidence="8" type="ORF">Azoinq_13375</name>
</gene>
<dbReference type="AlphaFoldDB" id="A0A975XUH9"/>
<dbReference type="PROSITE" id="PS50043">
    <property type="entry name" value="HTH_LUXR_2"/>
    <property type="match status" value="1"/>
</dbReference>
<evidence type="ECO:0000259" key="6">
    <source>
        <dbReference type="PROSITE" id="PS50043"/>
    </source>
</evidence>
<dbReference type="EMBL" id="CP064782">
    <property type="protein sequence ID" value="QWT48799.1"/>
    <property type="molecule type" value="Genomic_DNA"/>
</dbReference>
<dbReference type="CDD" id="cd06170">
    <property type="entry name" value="LuxR_C_like"/>
    <property type="match status" value="1"/>
</dbReference>
<dbReference type="SMART" id="SM00448">
    <property type="entry name" value="REC"/>
    <property type="match status" value="1"/>
</dbReference>
<keyword evidence="3" id="KW-0238">DNA-binding</keyword>
<reference evidence="8" key="1">
    <citation type="submission" date="2020-11" db="EMBL/GenBank/DDBJ databases">
        <title>Azospira inquinata sp. nov.</title>
        <authorList>
            <person name="Moe W.M."/>
            <person name="Mikes M.C."/>
        </authorList>
    </citation>
    <scope>NUCLEOTIDE SEQUENCE</scope>
    <source>
        <strain evidence="8">Azo-3</strain>
    </source>
</reference>
<feature type="domain" description="Response regulatory" evidence="7">
    <location>
        <begin position="4"/>
        <end position="120"/>
    </location>
</feature>
<dbReference type="InterPro" id="IPR000792">
    <property type="entry name" value="Tscrpt_reg_LuxR_C"/>
</dbReference>
<evidence type="ECO:0000313" key="8">
    <source>
        <dbReference type="EMBL" id="QWT48799.1"/>
    </source>
</evidence>
<dbReference type="InterPro" id="IPR001789">
    <property type="entry name" value="Sig_transdc_resp-reg_receiver"/>
</dbReference>
<keyword evidence="4" id="KW-0804">Transcription</keyword>
<evidence type="ECO:0000313" key="9">
    <source>
        <dbReference type="Proteomes" id="UP000683428"/>
    </source>
</evidence>
<dbReference type="InterPro" id="IPR039420">
    <property type="entry name" value="WalR-like"/>
</dbReference>
<dbReference type="PANTHER" id="PTHR43214">
    <property type="entry name" value="TWO-COMPONENT RESPONSE REGULATOR"/>
    <property type="match status" value="1"/>
</dbReference>
<dbReference type="PANTHER" id="PTHR43214:SF41">
    <property type="entry name" value="NITRATE_NITRITE RESPONSE REGULATOR PROTEIN NARP"/>
    <property type="match status" value="1"/>
</dbReference>
<keyword evidence="9" id="KW-1185">Reference proteome</keyword>
<dbReference type="CDD" id="cd17535">
    <property type="entry name" value="REC_NarL-like"/>
    <property type="match status" value="1"/>
</dbReference>
<proteinExistence type="predicted"/>
<protein>
    <submittedName>
        <fullName evidence="8">Response regulator transcription factor</fullName>
    </submittedName>
</protein>
<feature type="domain" description="HTH luxR-type" evidence="6">
    <location>
        <begin position="142"/>
        <end position="207"/>
    </location>
</feature>
<accession>A0A975XUH9</accession>
<dbReference type="GO" id="GO:0006355">
    <property type="term" value="P:regulation of DNA-templated transcription"/>
    <property type="evidence" value="ECO:0007669"/>
    <property type="project" value="InterPro"/>
</dbReference>
<dbReference type="InterPro" id="IPR058245">
    <property type="entry name" value="NreC/VraR/RcsB-like_REC"/>
</dbReference>
<evidence type="ECO:0000256" key="1">
    <source>
        <dbReference type="ARBA" id="ARBA00022553"/>
    </source>
</evidence>
<dbReference type="KEGG" id="aiq:Azoinq_13375"/>
<dbReference type="GO" id="GO:0000160">
    <property type="term" value="P:phosphorelay signal transduction system"/>
    <property type="evidence" value="ECO:0007669"/>
    <property type="project" value="InterPro"/>
</dbReference>
<dbReference type="Proteomes" id="UP000683428">
    <property type="component" value="Chromosome"/>
</dbReference>
<dbReference type="Pfam" id="PF00072">
    <property type="entry name" value="Response_reg"/>
    <property type="match status" value="1"/>
</dbReference>
<feature type="modified residue" description="4-aspartylphosphate" evidence="5">
    <location>
        <position position="55"/>
    </location>
</feature>
<evidence type="ECO:0000256" key="5">
    <source>
        <dbReference type="PROSITE-ProRule" id="PRU00169"/>
    </source>
</evidence>
<dbReference type="SMART" id="SM00421">
    <property type="entry name" value="HTH_LUXR"/>
    <property type="match status" value="1"/>
</dbReference>
<evidence type="ECO:0000256" key="2">
    <source>
        <dbReference type="ARBA" id="ARBA00023015"/>
    </source>
</evidence>
<evidence type="ECO:0000256" key="4">
    <source>
        <dbReference type="ARBA" id="ARBA00023163"/>
    </source>
</evidence>
<keyword evidence="1 5" id="KW-0597">Phosphoprotein</keyword>
<evidence type="ECO:0000259" key="7">
    <source>
        <dbReference type="PROSITE" id="PS50110"/>
    </source>
</evidence>
<dbReference type="PROSITE" id="PS50110">
    <property type="entry name" value="RESPONSE_REGULATORY"/>
    <property type="match status" value="1"/>
</dbReference>
<evidence type="ECO:0000256" key="3">
    <source>
        <dbReference type="ARBA" id="ARBA00023125"/>
    </source>
</evidence>
<organism evidence="8 9">
    <name type="scientific">Azospira inquinata</name>
    <dbReference type="NCBI Taxonomy" id="2785627"/>
    <lineage>
        <taxon>Bacteria</taxon>
        <taxon>Pseudomonadati</taxon>
        <taxon>Pseudomonadota</taxon>
        <taxon>Betaproteobacteria</taxon>
        <taxon>Rhodocyclales</taxon>
        <taxon>Rhodocyclaceae</taxon>
        <taxon>Azospira</taxon>
    </lineage>
</organism>
<keyword evidence="2" id="KW-0805">Transcription regulation</keyword>